<evidence type="ECO:0000259" key="1">
    <source>
        <dbReference type="PROSITE" id="PS50202"/>
    </source>
</evidence>
<accession>A0A016SA81</accession>
<feature type="domain" description="MSP" evidence="1">
    <location>
        <begin position="11"/>
        <end position="76"/>
    </location>
</feature>
<dbReference type="Gene3D" id="2.60.40.10">
    <property type="entry name" value="Immunoglobulins"/>
    <property type="match status" value="1"/>
</dbReference>
<organism evidence="2 3">
    <name type="scientific">Ancylostoma ceylanicum</name>
    <dbReference type="NCBI Taxonomy" id="53326"/>
    <lineage>
        <taxon>Eukaryota</taxon>
        <taxon>Metazoa</taxon>
        <taxon>Ecdysozoa</taxon>
        <taxon>Nematoda</taxon>
        <taxon>Chromadorea</taxon>
        <taxon>Rhabditida</taxon>
        <taxon>Rhabditina</taxon>
        <taxon>Rhabditomorpha</taxon>
        <taxon>Strongyloidea</taxon>
        <taxon>Ancylostomatidae</taxon>
        <taxon>Ancylostomatinae</taxon>
        <taxon>Ancylostoma</taxon>
    </lineage>
</organism>
<protein>
    <recommendedName>
        <fullName evidence="1">MSP domain-containing protein</fullName>
    </recommendedName>
</protein>
<sequence length="76" mass="8434">MFISSFRSHMALVTSPLGSLVFDANGCTRQYTLINAGQTNLLYILKCNNPNTYQFKPTEGLIAAGEVHNIEITRKV</sequence>
<dbReference type="InterPro" id="IPR013783">
    <property type="entry name" value="Ig-like_fold"/>
</dbReference>
<evidence type="ECO:0000313" key="2">
    <source>
        <dbReference type="EMBL" id="EYB87194.1"/>
    </source>
</evidence>
<dbReference type="InterPro" id="IPR000535">
    <property type="entry name" value="MSP_dom"/>
</dbReference>
<proteinExistence type="predicted"/>
<evidence type="ECO:0000313" key="3">
    <source>
        <dbReference type="Proteomes" id="UP000024635"/>
    </source>
</evidence>
<name>A0A016SA81_9BILA</name>
<dbReference type="Pfam" id="PF00635">
    <property type="entry name" value="Motile_Sperm"/>
    <property type="match status" value="1"/>
</dbReference>
<dbReference type="EMBL" id="JARK01001603">
    <property type="protein sequence ID" value="EYB87194.1"/>
    <property type="molecule type" value="Genomic_DNA"/>
</dbReference>
<dbReference type="SUPFAM" id="SSF49354">
    <property type="entry name" value="PapD-like"/>
    <property type="match status" value="1"/>
</dbReference>
<dbReference type="AlphaFoldDB" id="A0A016SA81"/>
<gene>
    <name evidence="2" type="primary">Acey_s0267.g766</name>
    <name evidence="2" type="ORF">Y032_0267g766</name>
</gene>
<comment type="caution">
    <text evidence="2">The sequence shown here is derived from an EMBL/GenBank/DDBJ whole genome shotgun (WGS) entry which is preliminary data.</text>
</comment>
<keyword evidence="3" id="KW-1185">Reference proteome</keyword>
<reference evidence="3" key="1">
    <citation type="journal article" date="2015" name="Nat. Genet.">
        <title>The genome and transcriptome of the zoonotic hookworm Ancylostoma ceylanicum identify infection-specific gene families.</title>
        <authorList>
            <person name="Schwarz E.M."/>
            <person name="Hu Y."/>
            <person name="Antoshechkin I."/>
            <person name="Miller M.M."/>
            <person name="Sternberg P.W."/>
            <person name="Aroian R.V."/>
        </authorList>
    </citation>
    <scope>NUCLEOTIDE SEQUENCE</scope>
    <source>
        <strain evidence="3">HY135</strain>
    </source>
</reference>
<dbReference type="InterPro" id="IPR008962">
    <property type="entry name" value="PapD-like_sf"/>
</dbReference>
<dbReference type="Proteomes" id="UP000024635">
    <property type="component" value="Unassembled WGS sequence"/>
</dbReference>
<dbReference type="OrthoDB" id="5785746at2759"/>
<dbReference type="PROSITE" id="PS50202">
    <property type="entry name" value="MSP"/>
    <property type="match status" value="1"/>
</dbReference>